<dbReference type="EMBL" id="CP013690">
    <property type="protein sequence ID" value="ALU26085.1"/>
    <property type="molecule type" value="Genomic_DNA"/>
</dbReference>
<protein>
    <submittedName>
        <fullName evidence="1">Uncharacterized protein</fullName>
    </submittedName>
</protein>
<dbReference type="RefSeq" id="WP_006266281.1">
    <property type="nucleotide sequence ID" value="NZ_CP013690.1"/>
</dbReference>
<evidence type="ECO:0000313" key="1">
    <source>
        <dbReference type="EMBL" id="ALU26085.1"/>
    </source>
</evidence>
<dbReference type="AlphaFoldDB" id="A0AAI8C4Z4"/>
<dbReference type="KEGG" id="mod:AS202_07965"/>
<evidence type="ECO:0000313" key="2">
    <source>
        <dbReference type="Proteomes" id="UP000069030"/>
    </source>
</evidence>
<organism evidence="1 2">
    <name type="scientific">Myroides odoratimimus</name>
    <dbReference type="NCBI Taxonomy" id="76832"/>
    <lineage>
        <taxon>Bacteria</taxon>
        <taxon>Pseudomonadati</taxon>
        <taxon>Bacteroidota</taxon>
        <taxon>Flavobacteriia</taxon>
        <taxon>Flavobacteriales</taxon>
        <taxon>Flavobacteriaceae</taxon>
        <taxon>Myroides</taxon>
    </lineage>
</organism>
<name>A0AAI8C4Z4_9FLAO</name>
<dbReference type="Proteomes" id="UP000069030">
    <property type="component" value="Chromosome"/>
</dbReference>
<accession>A0AAI8C4Z4</accession>
<reference evidence="1 2" key="1">
    <citation type="journal article" date="2016" name="J. Zhejiang Univ. Sci. B">
        <title>Antibiotic resistance mechanisms of Myroides sp.</title>
        <authorList>
            <person name="Hu S."/>
            <person name="Yuan S."/>
            <person name="Qu H."/>
            <person name="Jiang T."/>
            <person name="Zhou Y."/>
            <person name="Wang M."/>
            <person name="Ming D."/>
        </authorList>
    </citation>
    <scope>NUCLEOTIDE SEQUENCE [LARGE SCALE GENOMIC DNA]</scope>
    <source>
        <strain evidence="1 2">PR63039</strain>
    </source>
</reference>
<gene>
    <name evidence="1" type="ORF">AS202_07965</name>
</gene>
<sequence>MRKIFSIVGGLLLLGIGVFVYQNYYQENNYPSKPKVVKNSNRIRTIIDEKDIGLDIYYLIKQDNGEDIRIDHVYYYDVVAPDYSSENYIRFTDKDRELVGLYNDKGQVVIEPIYSGLTKVHNGMLYALKGAVKDNIGRNGDRHNVLLGGDTYLLNTKGEVLIEDMLEPHIDLDMFSLKITDEPLEDSYYVSLKGMNGKYYNFVQLEKYLQYFTEQVFLPSTEGSKWEKYLSDNLKVNLEIDNDNIGDYIVIDKKELLEDKRELITQAFDLIRNGDSSRYHIDYYIEDGVITDDTEITSEQDRQLYLDDEGKWRSAEFPAFSVNIKEVKGKQTRSNHFDFYRNKEGGMTLYQITIRAHYF</sequence>
<proteinExistence type="predicted"/>